<feature type="transmembrane region" description="Helical" evidence="1">
    <location>
        <begin position="170"/>
        <end position="187"/>
    </location>
</feature>
<feature type="transmembrane region" description="Helical" evidence="1">
    <location>
        <begin position="288"/>
        <end position="311"/>
    </location>
</feature>
<protein>
    <submittedName>
        <fullName evidence="3">Peptidoglycan/LPS O-acetylase OafA/YrhL</fullName>
    </submittedName>
</protein>
<dbReference type="RefSeq" id="WP_184202425.1">
    <property type="nucleotide sequence ID" value="NZ_JACHGW010000004.1"/>
</dbReference>
<dbReference type="InterPro" id="IPR050879">
    <property type="entry name" value="Acyltransferase_3"/>
</dbReference>
<feature type="transmembrane region" description="Helical" evidence="1">
    <location>
        <begin position="141"/>
        <end position="158"/>
    </location>
</feature>
<evidence type="ECO:0000313" key="4">
    <source>
        <dbReference type="Proteomes" id="UP000520814"/>
    </source>
</evidence>
<feature type="transmembrane region" description="Helical" evidence="1">
    <location>
        <begin position="199"/>
        <end position="219"/>
    </location>
</feature>
<feature type="transmembrane region" description="Helical" evidence="1">
    <location>
        <begin position="225"/>
        <end position="247"/>
    </location>
</feature>
<proteinExistence type="predicted"/>
<dbReference type="Proteomes" id="UP000520814">
    <property type="component" value="Unassembled WGS sequence"/>
</dbReference>
<evidence type="ECO:0000313" key="3">
    <source>
        <dbReference type="EMBL" id="MBB6052794.1"/>
    </source>
</evidence>
<keyword evidence="1" id="KW-1133">Transmembrane helix</keyword>
<feature type="domain" description="Acyltransferase 3" evidence="2">
    <location>
        <begin position="9"/>
        <end position="308"/>
    </location>
</feature>
<evidence type="ECO:0000256" key="1">
    <source>
        <dbReference type="SAM" id="Phobius"/>
    </source>
</evidence>
<feature type="transmembrane region" description="Helical" evidence="1">
    <location>
        <begin position="46"/>
        <end position="67"/>
    </location>
</feature>
<keyword evidence="1" id="KW-0472">Membrane</keyword>
<evidence type="ECO:0000259" key="2">
    <source>
        <dbReference type="Pfam" id="PF01757"/>
    </source>
</evidence>
<keyword evidence="4" id="KW-1185">Reference proteome</keyword>
<gene>
    <name evidence="3" type="ORF">HNQ39_004615</name>
</gene>
<feature type="transmembrane region" description="Helical" evidence="1">
    <location>
        <begin position="259"/>
        <end position="276"/>
    </location>
</feature>
<sequence>MSKVAERLYRIDTLRFFLALCVVCFHLARSEFFAQVAMPHALRTLLLGLFNGQAAVVAFFLISGLCIHFPFRKKDKPLALGAFYTRRLVRISTPLLVALGLSLLIGCYAALSSVMWSLYCEIVYYALYPLFLWVSRRTSWTPLLAVFGGLSAFLIYSGAPRGYMHEFGPFLNWLVWLPLWLLGCRLAENTRFPKLSTLPLWLVRAAMVILASLCLLATWKSSVGLPRTVFLLAFPAYFWIAAEVGSFVSTPLAQRLESLGAWSYSLYLVHPMLLWAGDRVFKAQGQALPLGVVPVALGAALGIAYGFYLLVEKPSVRLARVLGERVK</sequence>
<dbReference type="GO" id="GO:0016747">
    <property type="term" value="F:acyltransferase activity, transferring groups other than amino-acyl groups"/>
    <property type="evidence" value="ECO:0007669"/>
    <property type="project" value="InterPro"/>
</dbReference>
<keyword evidence="1" id="KW-0812">Transmembrane</keyword>
<organism evidence="3 4">
    <name type="scientific">Armatimonas rosea</name>
    <dbReference type="NCBI Taxonomy" id="685828"/>
    <lineage>
        <taxon>Bacteria</taxon>
        <taxon>Bacillati</taxon>
        <taxon>Armatimonadota</taxon>
        <taxon>Armatimonadia</taxon>
        <taxon>Armatimonadales</taxon>
        <taxon>Armatimonadaceae</taxon>
        <taxon>Armatimonas</taxon>
    </lineage>
</organism>
<dbReference type="Pfam" id="PF01757">
    <property type="entry name" value="Acyl_transf_3"/>
    <property type="match status" value="1"/>
</dbReference>
<feature type="transmembrane region" description="Helical" evidence="1">
    <location>
        <begin position="116"/>
        <end position="134"/>
    </location>
</feature>
<dbReference type="EMBL" id="JACHGW010000004">
    <property type="protein sequence ID" value="MBB6052794.1"/>
    <property type="molecule type" value="Genomic_DNA"/>
</dbReference>
<accession>A0A7W9SV56</accession>
<dbReference type="InterPro" id="IPR002656">
    <property type="entry name" value="Acyl_transf_3_dom"/>
</dbReference>
<dbReference type="PANTHER" id="PTHR23028">
    <property type="entry name" value="ACETYLTRANSFERASE"/>
    <property type="match status" value="1"/>
</dbReference>
<name>A0A7W9SV56_ARMRO</name>
<feature type="transmembrane region" description="Helical" evidence="1">
    <location>
        <begin position="88"/>
        <end position="110"/>
    </location>
</feature>
<reference evidence="3 4" key="1">
    <citation type="submission" date="2020-08" db="EMBL/GenBank/DDBJ databases">
        <title>Genomic Encyclopedia of Type Strains, Phase IV (KMG-IV): sequencing the most valuable type-strain genomes for metagenomic binning, comparative biology and taxonomic classification.</title>
        <authorList>
            <person name="Goeker M."/>
        </authorList>
    </citation>
    <scope>NUCLEOTIDE SEQUENCE [LARGE SCALE GENOMIC DNA]</scope>
    <source>
        <strain evidence="3 4">DSM 23562</strain>
    </source>
</reference>
<dbReference type="AlphaFoldDB" id="A0A7W9SV56"/>
<comment type="caution">
    <text evidence="3">The sequence shown here is derived from an EMBL/GenBank/DDBJ whole genome shotgun (WGS) entry which is preliminary data.</text>
</comment>